<evidence type="ECO:0000259" key="1">
    <source>
        <dbReference type="Pfam" id="PF06792"/>
    </source>
</evidence>
<evidence type="ECO:0000313" key="3">
    <source>
        <dbReference type="EMBL" id="QDV44754.1"/>
    </source>
</evidence>
<sequence>MKAIAVLGTFDTKGDELEFVAQKIRAQGFAVLTIDVGTGGPPRITPDVTRDQLLASIEADLKPIAGDRGACVTLMGRAAAAVLPKLAAEGRIDAVVSLGGGGGTSIATAAMRALPIGFPKLMVSTVASGDTSAYIGTKDILMMPSVVDVAGLNRISQLVFTRAAGAICGMVQAEVESDAAKPIIVASMFGNTTKCIEIAKPILDDAGYEVLVFHATGIGGRAMEDLIASGMVAGVLDITTTELADELLGGIMSAGPNRLEAAGKAGLPTVIAPGCLDMANFGPRNTVPDRYRSRLIYEHNPDNTLVRTTPEESARLGRTLADRLGCYGDNVTVMIPTKAISVISAKGQPFYDPRADAALFESIGKTDKPVIRIECEINDEAFASAAANELLRRLASV</sequence>
<dbReference type="CDD" id="cd15488">
    <property type="entry name" value="Tm-1-like"/>
    <property type="match status" value="1"/>
</dbReference>
<dbReference type="NCBIfam" id="NF002674">
    <property type="entry name" value="PRK02399.1-2"/>
    <property type="match status" value="1"/>
</dbReference>
<protein>
    <submittedName>
        <fullName evidence="3">Uncharacterized protein</fullName>
    </submittedName>
</protein>
<dbReference type="KEGG" id="snep:Enr13x_46240"/>
<dbReference type="OrthoDB" id="9776369at2"/>
<dbReference type="Proteomes" id="UP000319004">
    <property type="component" value="Chromosome"/>
</dbReference>
<reference evidence="3 4" key="1">
    <citation type="submission" date="2019-03" db="EMBL/GenBank/DDBJ databases">
        <title>Deep-cultivation of Planctomycetes and their phenomic and genomic characterization uncovers novel biology.</title>
        <authorList>
            <person name="Wiegand S."/>
            <person name="Jogler M."/>
            <person name="Boedeker C."/>
            <person name="Pinto D."/>
            <person name="Vollmers J."/>
            <person name="Rivas-Marin E."/>
            <person name="Kohn T."/>
            <person name="Peeters S.H."/>
            <person name="Heuer A."/>
            <person name="Rast P."/>
            <person name="Oberbeckmann S."/>
            <person name="Bunk B."/>
            <person name="Jeske O."/>
            <person name="Meyerdierks A."/>
            <person name="Storesund J.E."/>
            <person name="Kallscheuer N."/>
            <person name="Luecker S."/>
            <person name="Lage O.M."/>
            <person name="Pohl T."/>
            <person name="Merkel B.J."/>
            <person name="Hornburger P."/>
            <person name="Mueller R.-W."/>
            <person name="Bruemmer F."/>
            <person name="Labrenz M."/>
            <person name="Spormann A.M."/>
            <person name="Op den Camp H."/>
            <person name="Overmann J."/>
            <person name="Amann R."/>
            <person name="Jetten M.S.M."/>
            <person name="Mascher T."/>
            <person name="Medema M.H."/>
            <person name="Devos D.P."/>
            <person name="Kaster A.-K."/>
            <person name="Ovreas L."/>
            <person name="Rohde M."/>
            <person name="Galperin M.Y."/>
            <person name="Jogler C."/>
        </authorList>
    </citation>
    <scope>NUCLEOTIDE SEQUENCE [LARGE SCALE GENOMIC DNA]</scope>
    <source>
        <strain evidence="3 4">Enr13</strain>
    </source>
</reference>
<dbReference type="Gene3D" id="3.40.50.12030">
    <property type="entry name" value="Uncharacterised protein family UPF0261, NC domain"/>
    <property type="match status" value="1"/>
</dbReference>
<dbReference type="EMBL" id="CP037423">
    <property type="protein sequence ID" value="QDV44754.1"/>
    <property type="molecule type" value="Genomic_DNA"/>
</dbReference>
<name>A0A518HVG0_9BACT</name>
<gene>
    <name evidence="3" type="ORF">Enr13x_46240</name>
</gene>
<evidence type="ECO:0000313" key="4">
    <source>
        <dbReference type="Proteomes" id="UP000319004"/>
    </source>
</evidence>
<feature type="domain" description="UPF0261" evidence="2">
    <location>
        <begin position="181"/>
        <end position="392"/>
    </location>
</feature>
<dbReference type="Gene3D" id="3.40.50.12020">
    <property type="entry name" value="Uncharacterised protein family UPF0261, NN domain"/>
    <property type="match status" value="1"/>
</dbReference>
<accession>A0A518HVG0</accession>
<dbReference type="AlphaFoldDB" id="A0A518HVG0"/>
<dbReference type="PANTHER" id="PTHR31862">
    <property type="entry name" value="UPF0261 DOMAIN PROTEIN (AFU_ORTHOLOGUE AFUA_1G10120)"/>
    <property type="match status" value="1"/>
</dbReference>
<feature type="domain" description="UPF0261" evidence="1">
    <location>
        <begin position="3"/>
        <end position="174"/>
    </location>
</feature>
<keyword evidence="4" id="KW-1185">Reference proteome</keyword>
<dbReference type="InterPro" id="IPR044122">
    <property type="entry name" value="UPF0261_N"/>
</dbReference>
<dbReference type="InterPro" id="IPR008322">
    <property type="entry name" value="UPF0261"/>
</dbReference>
<dbReference type="PIRSF" id="PIRSF033271">
    <property type="entry name" value="UCP033271"/>
    <property type="match status" value="1"/>
</dbReference>
<dbReference type="InterPro" id="IPR051353">
    <property type="entry name" value="Tobamovirus_resist_UPF0261"/>
</dbReference>
<dbReference type="RefSeq" id="WP_145389037.1">
    <property type="nucleotide sequence ID" value="NZ_CP037423.1"/>
</dbReference>
<organism evidence="3 4">
    <name type="scientific">Stieleria neptunia</name>
    <dbReference type="NCBI Taxonomy" id="2527979"/>
    <lineage>
        <taxon>Bacteria</taxon>
        <taxon>Pseudomonadati</taxon>
        <taxon>Planctomycetota</taxon>
        <taxon>Planctomycetia</taxon>
        <taxon>Pirellulales</taxon>
        <taxon>Pirellulaceae</taxon>
        <taxon>Stieleria</taxon>
    </lineage>
</organism>
<dbReference type="Pfam" id="PF23189">
    <property type="entry name" value="UPF0261_C"/>
    <property type="match status" value="1"/>
</dbReference>
<dbReference type="Pfam" id="PF06792">
    <property type="entry name" value="UPF0261"/>
    <property type="match status" value="1"/>
</dbReference>
<dbReference type="PANTHER" id="PTHR31862:SF1">
    <property type="entry name" value="UPF0261 DOMAIN PROTEIN (AFU_ORTHOLOGUE AFUA_1G10120)"/>
    <property type="match status" value="1"/>
</dbReference>
<proteinExistence type="predicted"/>
<evidence type="ECO:0000259" key="2">
    <source>
        <dbReference type="Pfam" id="PF23189"/>
    </source>
</evidence>
<dbReference type="InterPro" id="IPR056778">
    <property type="entry name" value="UPF0261_C"/>
</dbReference>